<feature type="signal peptide" evidence="5">
    <location>
        <begin position="1"/>
        <end position="16"/>
    </location>
</feature>
<sequence length="385" mass="41443">MRSLNVFVSLMAGVGAVSFPDPSGPHPVALRVQSMTDKSRIDPYSPENDRHKRKLMTSLFWPIDDKASCTTKQVAYMPPATAEAYGQQAAAMGLSNETFAELTLGVCDISSIKGCSSKSKIPKYPLAVFSPGSGISRLLYSNMARSLASRGYVVITVDHTYDGVVVEFPDGSVIETADIPEEGDDLINLTKVRAQDLSFVVSQLENSSSRSSLLKGLPGKIDFNNIVVYGHSLGGSTAAVALLSDSRIRGGVDLDGRFVDPALSKGPKQPFMMLGRPDHRTEDSTWAPFYNNTRGPKVELAVVGTLHGSYTDVPLVITALGLPAEVKDQVSSVIGTIDAEKLEKILFKTLSAFFTYVFEGKPKTFLNAVKASSELSIVNSKLPNN</sequence>
<dbReference type="AlphaFoldDB" id="A0A9P5L752"/>
<feature type="chain" id="PRO_5040155167" description="1-alkyl-2-acetylglycerophosphocholine esterase" evidence="5">
    <location>
        <begin position="17"/>
        <end position="385"/>
    </location>
</feature>
<comment type="caution">
    <text evidence="6">The sequence shown here is derived from an EMBL/GenBank/DDBJ whole genome shotgun (WGS) entry which is preliminary data.</text>
</comment>
<evidence type="ECO:0000256" key="3">
    <source>
        <dbReference type="ARBA" id="ARBA00022963"/>
    </source>
</evidence>
<accession>A0A9P5L752</accession>
<dbReference type="PANTHER" id="PTHR10272">
    <property type="entry name" value="PLATELET-ACTIVATING FACTOR ACETYLHYDROLASE"/>
    <property type="match status" value="1"/>
</dbReference>
<name>A0A9P5L752_9HYPO</name>
<dbReference type="GO" id="GO:0003847">
    <property type="term" value="F:1-alkyl-2-acetylglycerophosphocholine esterase activity"/>
    <property type="evidence" value="ECO:0007669"/>
    <property type="project" value="UniProtKB-EC"/>
</dbReference>
<gene>
    <name evidence="6" type="ORF">G7Z17_g7748</name>
</gene>
<proteinExistence type="predicted"/>
<protein>
    <recommendedName>
        <fullName evidence="1">1-alkyl-2-acetylglycerophosphocholine esterase</fullName>
        <ecNumber evidence="1">3.1.1.47</ecNumber>
    </recommendedName>
</protein>
<dbReference type="OrthoDB" id="2363873at2759"/>
<reference evidence="6" key="1">
    <citation type="submission" date="2020-03" db="EMBL/GenBank/DDBJ databases">
        <title>Draft Genome Sequence of Cylindrodendrum hubeiense.</title>
        <authorList>
            <person name="Buettner E."/>
            <person name="Kellner H."/>
        </authorList>
    </citation>
    <scope>NUCLEOTIDE SEQUENCE</scope>
    <source>
        <strain evidence="6">IHI 201604</strain>
    </source>
</reference>
<dbReference type="SUPFAM" id="SSF53474">
    <property type="entry name" value="alpha/beta-Hydrolases"/>
    <property type="match status" value="1"/>
</dbReference>
<keyword evidence="4" id="KW-0443">Lipid metabolism</keyword>
<keyword evidence="3" id="KW-0442">Lipid degradation</keyword>
<dbReference type="PANTHER" id="PTHR10272:SF14">
    <property type="entry name" value="PAF ACETYLHYDROLASE FAMILY PROTEIN"/>
    <property type="match status" value="1"/>
</dbReference>
<keyword evidence="2" id="KW-0378">Hydrolase</keyword>
<evidence type="ECO:0000256" key="5">
    <source>
        <dbReference type="SAM" id="SignalP"/>
    </source>
</evidence>
<dbReference type="Pfam" id="PF03403">
    <property type="entry name" value="PAF-AH_p_II"/>
    <property type="match status" value="1"/>
</dbReference>
<dbReference type="Proteomes" id="UP000722485">
    <property type="component" value="Unassembled WGS sequence"/>
</dbReference>
<evidence type="ECO:0000313" key="6">
    <source>
        <dbReference type="EMBL" id="KAF7547426.1"/>
    </source>
</evidence>
<dbReference type="InterPro" id="IPR029058">
    <property type="entry name" value="AB_hydrolase_fold"/>
</dbReference>
<keyword evidence="5" id="KW-0732">Signal</keyword>
<dbReference type="EMBL" id="JAANBB010000179">
    <property type="protein sequence ID" value="KAF7547426.1"/>
    <property type="molecule type" value="Genomic_DNA"/>
</dbReference>
<evidence type="ECO:0000256" key="4">
    <source>
        <dbReference type="ARBA" id="ARBA00023098"/>
    </source>
</evidence>
<dbReference type="GO" id="GO:0016042">
    <property type="term" value="P:lipid catabolic process"/>
    <property type="evidence" value="ECO:0007669"/>
    <property type="project" value="UniProtKB-KW"/>
</dbReference>
<organism evidence="6 7">
    <name type="scientific">Cylindrodendrum hubeiense</name>
    <dbReference type="NCBI Taxonomy" id="595255"/>
    <lineage>
        <taxon>Eukaryota</taxon>
        <taxon>Fungi</taxon>
        <taxon>Dikarya</taxon>
        <taxon>Ascomycota</taxon>
        <taxon>Pezizomycotina</taxon>
        <taxon>Sordariomycetes</taxon>
        <taxon>Hypocreomycetidae</taxon>
        <taxon>Hypocreales</taxon>
        <taxon>Nectriaceae</taxon>
        <taxon>Cylindrodendrum</taxon>
    </lineage>
</organism>
<evidence type="ECO:0000256" key="1">
    <source>
        <dbReference type="ARBA" id="ARBA00013201"/>
    </source>
</evidence>
<evidence type="ECO:0000256" key="2">
    <source>
        <dbReference type="ARBA" id="ARBA00022801"/>
    </source>
</evidence>
<dbReference type="EC" id="3.1.1.47" evidence="1"/>
<evidence type="ECO:0000313" key="7">
    <source>
        <dbReference type="Proteomes" id="UP000722485"/>
    </source>
</evidence>
<dbReference type="Gene3D" id="3.40.50.1820">
    <property type="entry name" value="alpha/beta hydrolase"/>
    <property type="match status" value="1"/>
</dbReference>
<keyword evidence="7" id="KW-1185">Reference proteome</keyword>